<dbReference type="InterPro" id="IPR036291">
    <property type="entry name" value="NAD(P)-bd_dom_sf"/>
</dbReference>
<dbReference type="PANTHER" id="PTHR48106">
    <property type="entry name" value="QUINONE OXIDOREDUCTASE PIG3-RELATED"/>
    <property type="match status" value="1"/>
</dbReference>
<sequence length="337" mass="35239">MTRNQTEADMQAVVIDRFGEPKDVLTAQEVPPPEPGPGEIRIATILSPVHNHDLAIIRGVYGYRPPLPAIPGTEAVGVVDALGPGAVGVEVGLRVAVAGARAAWAGFFLARADQVVPMPPSVPDETACQLLAMPLSALMLLDDLRVQPGQWITVNAANGAVGRLLNLFARQRGVRVLSLVRGPASVRALEQFGYGPVIDTETDGWADRAATVTDGEPVVRAVDQISGPAAGALMSLLAPAGELISFGALSGQPLIIDTGAVIFKQAVVKGFWGQKRSAEIDRADYRRLITELVGLAAAGTLRLDAQAEFPLDHAADAAVLSETPGRNGKVVLRANAG</sequence>
<keyword evidence="2" id="KW-0560">Oxidoreductase</keyword>
<accession>U5EKG6</accession>
<dbReference type="EMBL" id="BAFO02000032">
    <property type="protein sequence ID" value="GAD85599.1"/>
    <property type="molecule type" value="Genomic_DNA"/>
</dbReference>
<evidence type="ECO:0000256" key="1">
    <source>
        <dbReference type="ARBA" id="ARBA00022857"/>
    </source>
</evidence>
<organism evidence="4 5">
    <name type="scientific">Nocardia asteroides NBRC 15531</name>
    <dbReference type="NCBI Taxonomy" id="1110697"/>
    <lineage>
        <taxon>Bacteria</taxon>
        <taxon>Bacillati</taxon>
        <taxon>Actinomycetota</taxon>
        <taxon>Actinomycetes</taxon>
        <taxon>Mycobacteriales</taxon>
        <taxon>Nocardiaceae</taxon>
        <taxon>Nocardia</taxon>
    </lineage>
</organism>
<dbReference type="InterPro" id="IPR013149">
    <property type="entry name" value="ADH-like_C"/>
</dbReference>
<proteinExistence type="predicted"/>
<dbReference type="Gene3D" id="3.90.180.10">
    <property type="entry name" value="Medium-chain alcohol dehydrogenases, catalytic domain"/>
    <property type="match status" value="1"/>
</dbReference>
<dbReference type="Gene3D" id="3.40.50.720">
    <property type="entry name" value="NAD(P)-binding Rossmann-like Domain"/>
    <property type="match status" value="1"/>
</dbReference>
<protein>
    <submittedName>
        <fullName evidence="4">Oxidoreductase</fullName>
    </submittedName>
</protein>
<dbReference type="Pfam" id="PF08240">
    <property type="entry name" value="ADH_N"/>
    <property type="match status" value="1"/>
</dbReference>
<dbReference type="AlphaFoldDB" id="U5EKG6"/>
<reference evidence="4 5" key="1">
    <citation type="journal article" date="2014" name="BMC Genomics">
        <title>Genome based analysis of type-I polyketide synthase and nonribosomal peptide synthetase gene clusters in seven strains of five representative Nocardia species.</title>
        <authorList>
            <person name="Komaki H."/>
            <person name="Ichikawa N."/>
            <person name="Hosoyama A."/>
            <person name="Takahashi-Nakaguchi A."/>
            <person name="Matsuzawa T."/>
            <person name="Suzuki K."/>
            <person name="Fujita N."/>
            <person name="Gonoi T."/>
        </authorList>
    </citation>
    <scope>NUCLEOTIDE SEQUENCE [LARGE SCALE GENOMIC DNA]</scope>
    <source>
        <strain evidence="4 5">NBRC 15531</strain>
    </source>
</reference>
<feature type="domain" description="Enoyl reductase (ER)" evidence="3">
    <location>
        <begin position="22"/>
        <end position="332"/>
    </location>
</feature>
<name>U5EKG6_NOCAS</name>
<dbReference type="eggNOG" id="COG0604">
    <property type="taxonomic scope" value="Bacteria"/>
</dbReference>
<dbReference type="GO" id="GO:0070402">
    <property type="term" value="F:NADPH binding"/>
    <property type="evidence" value="ECO:0007669"/>
    <property type="project" value="TreeGrafter"/>
</dbReference>
<dbReference type="PANTHER" id="PTHR48106:SF2">
    <property type="entry name" value="ZN2+-BINDING DEHYDROGENASE"/>
    <property type="match status" value="1"/>
</dbReference>
<comment type="caution">
    <text evidence="4">The sequence shown here is derived from an EMBL/GenBank/DDBJ whole genome shotgun (WGS) entry which is preliminary data.</text>
</comment>
<evidence type="ECO:0000259" key="3">
    <source>
        <dbReference type="SMART" id="SM00829"/>
    </source>
</evidence>
<dbReference type="GO" id="GO:0016651">
    <property type="term" value="F:oxidoreductase activity, acting on NAD(P)H"/>
    <property type="evidence" value="ECO:0007669"/>
    <property type="project" value="TreeGrafter"/>
</dbReference>
<dbReference type="InterPro" id="IPR011032">
    <property type="entry name" value="GroES-like_sf"/>
</dbReference>
<keyword evidence="5" id="KW-1185">Reference proteome</keyword>
<dbReference type="InterPro" id="IPR020843">
    <property type="entry name" value="ER"/>
</dbReference>
<dbReference type="Pfam" id="PF00107">
    <property type="entry name" value="ADH_zinc_N"/>
    <property type="match status" value="1"/>
</dbReference>
<keyword evidence="1" id="KW-0521">NADP</keyword>
<dbReference type="SUPFAM" id="SSF50129">
    <property type="entry name" value="GroES-like"/>
    <property type="match status" value="1"/>
</dbReference>
<dbReference type="STRING" id="1824.SAMN05444423_109168"/>
<evidence type="ECO:0000313" key="5">
    <source>
        <dbReference type="Proteomes" id="UP000017048"/>
    </source>
</evidence>
<dbReference type="SUPFAM" id="SSF51735">
    <property type="entry name" value="NAD(P)-binding Rossmann-fold domains"/>
    <property type="match status" value="1"/>
</dbReference>
<dbReference type="Proteomes" id="UP000017048">
    <property type="component" value="Unassembled WGS sequence"/>
</dbReference>
<evidence type="ECO:0000256" key="2">
    <source>
        <dbReference type="ARBA" id="ARBA00023002"/>
    </source>
</evidence>
<dbReference type="SMART" id="SM00829">
    <property type="entry name" value="PKS_ER"/>
    <property type="match status" value="1"/>
</dbReference>
<gene>
    <name evidence="4" type="ORF">NCAST_32_00810</name>
</gene>
<evidence type="ECO:0000313" key="4">
    <source>
        <dbReference type="EMBL" id="GAD85599.1"/>
    </source>
</evidence>
<dbReference type="InterPro" id="IPR013154">
    <property type="entry name" value="ADH-like_N"/>
</dbReference>